<proteinExistence type="predicted"/>
<dbReference type="Proteomes" id="UP000314294">
    <property type="component" value="Unassembled WGS sequence"/>
</dbReference>
<sequence>MTRIKLRMRSRVQSACVYRRVTCERMLVTDVPKRLEKITGLRPALPFWHSHSARLKGERSRGPSLPLRRENIEGKKKTKTTDVLVVVGAVDQVAEEAPVDDLRQLVSALLRRLHCLGPRDQGQTKAGDWIPLKYWTSEVRAELKSLEHTCSKPATVKRKIGNRQKI</sequence>
<gene>
    <name evidence="1" type="ORF">EYF80_026146</name>
</gene>
<dbReference type="EMBL" id="SRLO01000269">
    <property type="protein sequence ID" value="TNN63610.1"/>
    <property type="molecule type" value="Genomic_DNA"/>
</dbReference>
<comment type="caution">
    <text evidence="1">The sequence shown here is derived from an EMBL/GenBank/DDBJ whole genome shotgun (WGS) entry which is preliminary data.</text>
</comment>
<organism evidence="1 2">
    <name type="scientific">Liparis tanakae</name>
    <name type="common">Tanaka's snailfish</name>
    <dbReference type="NCBI Taxonomy" id="230148"/>
    <lineage>
        <taxon>Eukaryota</taxon>
        <taxon>Metazoa</taxon>
        <taxon>Chordata</taxon>
        <taxon>Craniata</taxon>
        <taxon>Vertebrata</taxon>
        <taxon>Euteleostomi</taxon>
        <taxon>Actinopterygii</taxon>
        <taxon>Neopterygii</taxon>
        <taxon>Teleostei</taxon>
        <taxon>Neoteleostei</taxon>
        <taxon>Acanthomorphata</taxon>
        <taxon>Eupercaria</taxon>
        <taxon>Perciformes</taxon>
        <taxon>Cottioidei</taxon>
        <taxon>Cottales</taxon>
        <taxon>Liparidae</taxon>
        <taxon>Liparis</taxon>
    </lineage>
</organism>
<keyword evidence="2" id="KW-1185">Reference proteome</keyword>
<protein>
    <submittedName>
        <fullName evidence="1">Uncharacterized protein</fullName>
    </submittedName>
</protein>
<name>A0A4Z2HDK3_9TELE</name>
<evidence type="ECO:0000313" key="1">
    <source>
        <dbReference type="EMBL" id="TNN63610.1"/>
    </source>
</evidence>
<dbReference type="AlphaFoldDB" id="A0A4Z2HDK3"/>
<evidence type="ECO:0000313" key="2">
    <source>
        <dbReference type="Proteomes" id="UP000314294"/>
    </source>
</evidence>
<accession>A0A4Z2HDK3</accession>
<reference evidence="1 2" key="1">
    <citation type="submission" date="2019-03" db="EMBL/GenBank/DDBJ databases">
        <title>First draft genome of Liparis tanakae, snailfish: a comprehensive survey of snailfish specific genes.</title>
        <authorList>
            <person name="Kim W."/>
            <person name="Song I."/>
            <person name="Jeong J.-H."/>
            <person name="Kim D."/>
            <person name="Kim S."/>
            <person name="Ryu S."/>
            <person name="Song J.Y."/>
            <person name="Lee S.K."/>
        </authorList>
    </citation>
    <scope>NUCLEOTIDE SEQUENCE [LARGE SCALE GENOMIC DNA]</scope>
    <source>
        <tissue evidence="1">Muscle</tissue>
    </source>
</reference>